<comment type="cofactor">
    <cofactor evidence="1">
        <name>Mg(2+)</name>
        <dbReference type="ChEBI" id="CHEBI:18420"/>
    </cofactor>
</comment>
<dbReference type="GO" id="GO:0006302">
    <property type="term" value="P:double-strand break repair"/>
    <property type="evidence" value="ECO:0007669"/>
    <property type="project" value="TreeGrafter"/>
</dbReference>
<accession>A0A9Q0MWL7</accession>
<keyword evidence="10" id="KW-0234">DNA repair</keyword>
<evidence type="ECO:0000256" key="8">
    <source>
        <dbReference type="ARBA" id="ARBA00022842"/>
    </source>
</evidence>
<keyword evidence="14" id="KW-1185">Reference proteome</keyword>
<evidence type="ECO:0000256" key="7">
    <source>
        <dbReference type="ARBA" id="ARBA00022801"/>
    </source>
</evidence>
<dbReference type="PANTHER" id="PTHR21077:SF5">
    <property type="entry name" value="CROSSOVER JUNCTION ENDONUCLEASE MMS4"/>
    <property type="match status" value="1"/>
</dbReference>
<keyword evidence="8" id="KW-0460">Magnesium</keyword>
<evidence type="ECO:0000256" key="1">
    <source>
        <dbReference type="ARBA" id="ARBA00001946"/>
    </source>
</evidence>
<evidence type="ECO:0000256" key="10">
    <source>
        <dbReference type="ARBA" id="ARBA00023204"/>
    </source>
</evidence>
<dbReference type="GO" id="GO:0031573">
    <property type="term" value="P:mitotic intra-S DNA damage checkpoint signaling"/>
    <property type="evidence" value="ECO:0007669"/>
    <property type="project" value="TreeGrafter"/>
</dbReference>
<keyword evidence="3" id="KW-0540">Nuclease</keyword>
<dbReference type="Proteomes" id="UP001151699">
    <property type="component" value="Chromosome X"/>
</dbReference>
<keyword evidence="5 13" id="KW-0255">Endonuclease</keyword>
<dbReference type="InterPro" id="IPR033310">
    <property type="entry name" value="Mms4/EME1/EME2"/>
</dbReference>
<dbReference type="GO" id="GO:0000712">
    <property type="term" value="P:resolution of meiotic recombination intermediates"/>
    <property type="evidence" value="ECO:0007669"/>
    <property type="project" value="TreeGrafter"/>
</dbReference>
<dbReference type="Pfam" id="PF21292">
    <property type="entry name" value="EME1-MUS81_C"/>
    <property type="match status" value="1"/>
</dbReference>
<evidence type="ECO:0000256" key="4">
    <source>
        <dbReference type="ARBA" id="ARBA00022723"/>
    </source>
</evidence>
<comment type="caution">
    <text evidence="13">The sequence shown here is derived from an EMBL/GenBank/DDBJ whole genome shotgun (WGS) entry which is preliminary data.</text>
</comment>
<dbReference type="GO" id="GO:0048476">
    <property type="term" value="C:Holliday junction resolvase complex"/>
    <property type="evidence" value="ECO:0007669"/>
    <property type="project" value="InterPro"/>
</dbReference>
<evidence type="ECO:0000256" key="5">
    <source>
        <dbReference type="ARBA" id="ARBA00022759"/>
    </source>
</evidence>
<dbReference type="GO" id="GO:0031297">
    <property type="term" value="P:replication fork processing"/>
    <property type="evidence" value="ECO:0007669"/>
    <property type="project" value="TreeGrafter"/>
</dbReference>
<keyword evidence="4" id="KW-0479">Metal-binding</keyword>
<keyword evidence="11" id="KW-0539">Nucleus</keyword>
<dbReference type="GO" id="GO:0046872">
    <property type="term" value="F:metal ion binding"/>
    <property type="evidence" value="ECO:0007669"/>
    <property type="project" value="UniProtKB-KW"/>
</dbReference>
<keyword evidence="9" id="KW-0233">DNA recombination</keyword>
<evidence type="ECO:0000256" key="6">
    <source>
        <dbReference type="ARBA" id="ARBA00022763"/>
    </source>
</evidence>
<evidence type="ECO:0000256" key="12">
    <source>
        <dbReference type="ARBA" id="ARBA00023254"/>
    </source>
</evidence>
<evidence type="ECO:0000313" key="13">
    <source>
        <dbReference type="EMBL" id="KAJ6639351.1"/>
    </source>
</evidence>
<dbReference type="AlphaFoldDB" id="A0A9Q0MWL7"/>
<keyword evidence="12" id="KW-0469">Meiosis</keyword>
<evidence type="ECO:0000256" key="2">
    <source>
        <dbReference type="ARBA" id="ARBA00004123"/>
    </source>
</evidence>
<dbReference type="Gene3D" id="1.10.150.670">
    <property type="entry name" value="Crossover junction endonuclease EME1, DNA-binding domain"/>
    <property type="match status" value="1"/>
</dbReference>
<dbReference type="PANTHER" id="PTHR21077">
    <property type="entry name" value="EME1 PROTEIN"/>
    <property type="match status" value="1"/>
</dbReference>
<protein>
    <submittedName>
        <fullName evidence="13">Crossover junction endonuclease EME1</fullName>
    </submittedName>
</protein>
<dbReference type="GO" id="GO:0008821">
    <property type="term" value="F:crossover junction DNA endonuclease activity"/>
    <property type="evidence" value="ECO:0007669"/>
    <property type="project" value="TreeGrafter"/>
</dbReference>
<dbReference type="OrthoDB" id="343092at2759"/>
<keyword evidence="7" id="KW-0378">Hydrolase</keyword>
<dbReference type="GO" id="GO:0005634">
    <property type="term" value="C:nucleus"/>
    <property type="evidence" value="ECO:0007669"/>
    <property type="project" value="UniProtKB-SubCell"/>
</dbReference>
<evidence type="ECO:0000256" key="9">
    <source>
        <dbReference type="ARBA" id="ARBA00023172"/>
    </source>
</evidence>
<evidence type="ECO:0000313" key="14">
    <source>
        <dbReference type="Proteomes" id="UP001151699"/>
    </source>
</evidence>
<dbReference type="InterPro" id="IPR042530">
    <property type="entry name" value="EME1/EME2_C"/>
</dbReference>
<proteinExistence type="predicted"/>
<comment type="subcellular location">
    <subcellularLocation>
        <location evidence="2">Nucleus</location>
    </subcellularLocation>
</comment>
<name>A0A9Q0MWL7_9DIPT</name>
<evidence type="ECO:0000256" key="11">
    <source>
        <dbReference type="ARBA" id="ARBA00023242"/>
    </source>
</evidence>
<reference evidence="13" key="1">
    <citation type="submission" date="2022-07" db="EMBL/GenBank/DDBJ databases">
        <authorList>
            <person name="Trinca V."/>
            <person name="Uliana J.V.C."/>
            <person name="Torres T.T."/>
            <person name="Ward R.J."/>
            <person name="Monesi N."/>
        </authorList>
    </citation>
    <scope>NUCLEOTIDE SEQUENCE</scope>
    <source>
        <strain evidence="13">HSMRA1968</strain>
        <tissue evidence="13">Whole embryos</tissue>
    </source>
</reference>
<dbReference type="EMBL" id="WJQU01000003">
    <property type="protein sequence ID" value="KAJ6639351.1"/>
    <property type="molecule type" value="Genomic_DNA"/>
</dbReference>
<evidence type="ECO:0000256" key="3">
    <source>
        <dbReference type="ARBA" id="ARBA00022722"/>
    </source>
</evidence>
<sequence length="306" mass="34517">MSSLGRVAKTKNGATKKLKSGDGLKYIRAVIDSNILTENIGQSLLTNLESSGINFVTNGTTKGFIRWERRREQQLVQNNENVELSNKFTDEDFILKILSARELNEEIEQESIITTMQRIKTSYPGKKITILVYGIKEFCRKSKNGGRYTFETKLTELQVLHNFNSRLIETSADLNITVQQFSKSIGDIPFKKQQSELSDDQNFFVINDNRDCVSVKGKTGLSSLWQHHLTKLPLVALETAEAIIAEYPMPRVLLEAYGNNPDGPDLLENIPVRRAGGPLSSVRRIGPELSKKLHALYTKNDPNYIL</sequence>
<organism evidence="13 14">
    <name type="scientific">Pseudolycoriella hygida</name>
    <dbReference type="NCBI Taxonomy" id="35572"/>
    <lineage>
        <taxon>Eukaryota</taxon>
        <taxon>Metazoa</taxon>
        <taxon>Ecdysozoa</taxon>
        <taxon>Arthropoda</taxon>
        <taxon>Hexapoda</taxon>
        <taxon>Insecta</taxon>
        <taxon>Pterygota</taxon>
        <taxon>Neoptera</taxon>
        <taxon>Endopterygota</taxon>
        <taxon>Diptera</taxon>
        <taxon>Nematocera</taxon>
        <taxon>Sciaroidea</taxon>
        <taxon>Sciaridae</taxon>
        <taxon>Pseudolycoriella</taxon>
    </lineage>
</organism>
<gene>
    <name evidence="13" type="primary">EME1</name>
    <name evidence="13" type="ORF">Bhyg_12095</name>
</gene>
<dbReference type="Gene3D" id="3.40.50.10130">
    <property type="match status" value="1"/>
</dbReference>
<keyword evidence="6" id="KW-0227">DNA damage</keyword>